<organism evidence="2 3">
    <name type="scientific">Hydrogenophaga taeniospiralis CCUG 15921</name>
    <dbReference type="NCBI Taxonomy" id="1281780"/>
    <lineage>
        <taxon>Bacteria</taxon>
        <taxon>Pseudomonadati</taxon>
        <taxon>Pseudomonadota</taxon>
        <taxon>Betaproteobacteria</taxon>
        <taxon>Burkholderiales</taxon>
        <taxon>Comamonadaceae</taxon>
        <taxon>Hydrogenophaga</taxon>
    </lineage>
</organism>
<evidence type="ECO:0000313" key="3">
    <source>
        <dbReference type="Proteomes" id="UP001152876"/>
    </source>
</evidence>
<dbReference type="Proteomes" id="UP001152876">
    <property type="component" value="Unassembled WGS sequence"/>
</dbReference>
<dbReference type="Gene3D" id="3.40.190.150">
    <property type="entry name" value="Bordetella uptake gene, domain 1"/>
    <property type="match status" value="1"/>
</dbReference>
<evidence type="ECO:0000313" key="2">
    <source>
        <dbReference type="EMBL" id="MDG5974610.1"/>
    </source>
</evidence>
<dbReference type="PANTHER" id="PTHR42928:SF3">
    <property type="entry name" value="UPF0065 PROTEIN YFLP"/>
    <property type="match status" value="1"/>
</dbReference>
<dbReference type="Gene3D" id="3.40.190.10">
    <property type="entry name" value="Periplasmic binding protein-like II"/>
    <property type="match status" value="1"/>
</dbReference>
<comment type="similarity">
    <text evidence="1">Belongs to the UPF0065 (bug) family.</text>
</comment>
<proteinExistence type="inferred from homology"/>
<comment type="caution">
    <text evidence="2">The sequence shown here is derived from an EMBL/GenBank/DDBJ whole genome shotgun (WGS) entry which is preliminary data.</text>
</comment>
<dbReference type="Pfam" id="PF03401">
    <property type="entry name" value="TctC"/>
    <property type="match status" value="1"/>
</dbReference>
<dbReference type="InterPro" id="IPR042100">
    <property type="entry name" value="Bug_dom1"/>
</dbReference>
<reference evidence="2" key="1">
    <citation type="submission" date="2013-01" db="EMBL/GenBank/DDBJ databases">
        <title>Genome draft of Hydrogenophaga taeniospiralis 2K1.</title>
        <authorList>
            <person name="Gomila M."/>
            <person name="Lalucat J."/>
        </authorList>
    </citation>
    <scope>NUCLEOTIDE SEQUENCE</scope>
    <source>
        <strain evidence="2">CCUG 15921</strain>
    </source>
</reference>
<accession>A0A9X4NUL2</accession>
<dbReference type="EMBL" id="AOGK01000003">
    <property type="protein sequence ID" value="MDG5974610.1"/>
    <property type="molecule type" value="Genomic_DNA"/>
</dbReference>
<keyword evidence="3" id="KW-1185">Reference proteome</keyword>
<protein>
    <recommendedName>
        <fullName evidence="4">Twin-arginine translocation pathway signal protein</fullName>
    </recommendedName>
</protein>
<dbReference type="AlphaFoldDB" id="A0A9X4NUL2"/>
<evidence type="ECO:0008006" key="4">
    <source>
        <dbReference type="Google" id="ProtNLM"/>
    </source>
</evidence>
<dbReference type="PANTHER" id="PTHR42928">
    <property type="entry name" value="TRICARBOXYLATE-BINDING PROTEIN"/>
    <property type="match status" value="1"/>
</dbReference>
<dbReference type="InterPro" id="IPR005064">
    <property type="entry name" value="BUG"/>
</dbReference>
<name>A0A9X4NUL2_9BURK</name>
<sequence>MLGMGPAALAQTAAPAPAASPAPTRLPELHIYIPGGAGGGWDQTGRTLGAAIQAAGLADRVTYENKGGKGGTIGLADFVARHDRDPAALLVGGMVMLGAIALGQSKATLKQVSPIARLTNDYMVMVSRTGQALDSMAALTTAMRANLGAVGFTGGSAGGVDHVLAGMIALQLRQDVTQLKYLPTSSGPEAAALLEKGEAQVAISGYSEFQADIEKRQLTPLAISSRRSLYGVPSLHEQGLQTDLSNWRAVFAPGGIDAAQRENLRRIVVAATLHPTWAQALEKNKWFNALLHGPDFAGRLVIEQGMANAMAMMLKLRS</sequence>
<dbReference type="PIRSF" id="PIRSF017082">
    <property type="entry name" value="YflP"/>
    <property type="match status" value="1"/>
</dbReference>
<evidence type="ECO:0000256" key="1">
    <source>
        <dbReference type="ARBA" id="ARBA00006987"/>
    </source>
</evidence>
<gene>
    <name evidence="2" type="ORF">H010_05057</name>
</gene>